<accession>A0A540V394</accession>
<dbReference type="InterPro" id="IPR014710">
    <property type="entry name" value="RmlC-like_jellyroll"/>
</dbReference>
<dbReference type="SUPFAM" id="SSF51182">
    <property type="entry name" value="RmlC-like cupins"/>
    <property type="match status" value="1"/>
</dbReference>
<dbReference type="Gene3D" id="2.60.120.10">
    <property type="entry name" value="Jelly Rolls"/>
    <property type="match status" value="2"/>
</dbReference>
<dbReference type="AlphaFoldDB" id="A0A540V394"/>
<dbReference type="PANTHER" id="PTHR13903:SF8">
    <property type="entry name" value="PIRIN"/>
    <property type="match status" value="1"/>
</dbReference>
<dbReference type="OrthoDB" id="321327at2"/>
<feature type="domain" description="Pirin N-terminal" evidence="3">
    <location>
        <begin position="52"/>
        <end position="141"/>
    </location>
</feature>
<evidence type="ECO:0000313" key="5">
    <source>
        <dbReference type="EMBL" id="TQE91210.1"/>
    </source>
</evidence>
<dbReference type="InterPro" id="IPR008778">
    <property type="entry name" value="Pirin_C_dom"/>
</dbReference>
<gene>
    <name evidence="5" type="ORF">FKZ59_06075</name>
</gene>
<comment type="similarity">
    <text evidence="1 2">Belongs to the pirin family.</text>
</comment>
<name>A0A540V394_9BACL</name>
<dbReference type="Proteomes" id="UP000315753">
    <property type="component" value="Unassembled WGS sequence"/>
</dbReference>
<protein>
    <submittedName>
        <fullName evidence="5">Pirin family protein</fullName>
    </submittedName>
</protein>
<evidence type="ECO:0000256" key="2">
    <source>
        <dbReference type="RuleBase" id="RU003457"/>
    </source>
</evidence>
<reference evidence="5 6" key="1">
    <citation type="submission" date="2019-06" db="EMBL/GenBank/DDBJ databases">
        <title>Genome sequence of Ureibacillus terrenus.</title>
        <authorList>
            <person name="Maclea K.S."/>
            <person name="Simoes M."/>
        </authorList>
    </citation>
    <scope>NUCLEOTIDE SEQUENCE [LARGE SCALE GENOMIC DNA]</scope>
    <source>
        <strain evidence="5 6">ATCC BAA-384</strain>
    </source>
</reference>
<organism evidence="5 6">
    <name type="scientific">Ureibacillus terrenus</name>
    <dbReference type="NCBI Taxonomy" id="118246"/>
    <lineage>
        <taxon>Bacteria</taxon>
        <taxon>Bacillati</taxon>
        <taxon>Bacillota</taxon>
        <taxon>Bacilli</taxon>
        <taxon>Bacillales</taxon>
        <taxon>Caryophanaceae</taxon>
        <taxon>Ureibacillus</taxon>
    </lineage>
</organism>
<proteinExistence type="inferred from homology"/>
<dbReference type="InterPro" id="IPR012093">
    <property type="entry name" value="Pirin"/>
</dbReference>
<dbReference type="RefSeq" id="WP_141601861.1">
    <property type="nucleotide sequence ID" value="NZ_JARMSB010000046.1"/>
</dbReference>
<dbReference type="EMBL" id="VIGD01000006">
    <property type="protein sequence ID" value="TQE91210.1"/>
    <property type="molecule type" value="Genomic_DNA"/>
</dbReference>
<evidence type="ECO:0000256" key="1">
    <source>
        <dbReference type="ARBA" id="ARBA00008416"/>
    </source>
</evidence>
<dbReference type="InterPro" id="IPR003829">
    <property type="entry name" value="Pirin_N_dom"/>
</dbReference>
<feature type="domain" description="Pirin C-terminal" evidence="4">
    <location>
        <begin position="209"/>
        <end position="309"/>
    </location>
</feature>
<dbReference type="Pfam" id="PF05726">
    <property type="entry name" value="Pirin_C"/>
    <property type="match status" value="1"/>
</dbReference>
<dbReference type="PANTHER" id="PTHR13903">
    <property type="entry name" value="PIRIN-RELATED"/>
    <property type="match status" value="1"/>
</dbReference>
<evidence type="ECO:0000313" key="6">
    <source>
        <dbReference type="Proteomes" id="UP000315753"/>
    </source>
</evidence>
<dbReference type="Pfam" id="PF02678">
    <property type="entry name" value="Pirin"/>
    <property type="match status" value="1"/>
</dbReference>
<comment type="caution">
    <text evidence="5">The sequence shown here is derived from an EMBL/GenBank/DDBJ whole genome shotgun (WGS) entry which is preliminary data.</text>
</comment>
<dbReference type="InterPro" id="IPR011051">
    <property type="entry name" value="RmlC_Cupin_sf"/>
</dbReference>
<keyword evidence="6" id="KW-1185">Reference proteome</keyword>
<evidence type="ECO:0000259" key="3">
    <source>
        <dbReference type="Pfam" id="PF02678"/>
    </source>
</evidence>
<sequence length="343" mass="39192">METPKIIGLQKLNEQWTTESPFISVTYHKDMYPPGTDQQGVEEKWLEGRDLGEDFKLKDGFRMYHGKTVPGFPVHPHKGFETVTIILKGVIDHFDSKGSSCRYADGDVQWLTTGRGYQHSEMFPLVNEDGPNPLEMFQIWLNLDRKGKRTDPEYKMFWREDIPVIENHFNGKKTIVKIIAGELYGIHSLEPNPASWAKDKNHHVGIYLIHMEPGATFTIPKGSGTMNRNLYFYEGDTIQLEGVTIKSNYRCKLVGDEEIVIVNGEQNSSILILEGEPINEPVAQFGPFVMNTKEEIYNTFAEYNKTKFGGWKWDRPDPVNDRNAGRFVKYPDGRIEEPGAGTN</sequence>
<evidence type="ECO:0000259" key="4">
    <source>
        <dbReference type="Pfam" id="PF05726"/>
    </source>
</evidence>